<reference evidence="1 2" key="1">
    <citation type="journal article" date="2022" name="Plant J.">
        <title>Chromosome-level genome of Camellia lanceoleosa provides a valuable resource for understanding genome evolution and self-incompatibility.</title>
        <authorList>
            <person name="Gong W."/>
            <person name="Xiao S."/>
            <person name="Wang L."/>
            <person name="Liao Z."/>
            <person name="Chang Y."/>
            <person name="Mo W."/>
            <person name="Hu G."/>
            <person name="Li W."/>
            <person name="Zhao G."/>
            <person name="Zhu H."/>
            <person name="Hu X."/>
            <person name="Ji K."/>
            <person name="Xiang X."/>
            <person name="Song Q."/>
            <person name="Yuan D."/>
            <person name="Jin S."/>
            <person name="Zhang L."/>
        </authorList>
    </citation>
    <scope>NUCLEOTIDE SEQUENCE [LARGE SCALE GENOMIC DNA]</scope>
    <source>
        <strain evidence="1">SQ_2022a</strain>
    </source>
</reference>
<evidence type="ECO:0000313" key="2">
    <source>
        <dbReference type="Proteomes" id="UP001060215"/>
    </source>
</evidence>
<dbReference type="EMBL" id="CM045771">
    <property type="protein sequence ID" value="KAI7989772.1"/>
    <property type="molecule type" value="Genomic_DNA"/>
</dbReference>
<keyword evidence="2" id="KW-1185">Reference proteome</keyword>
<sequence>MNQTFLKPVATNGKCSYFLSIAEISFYIFVEVMHKLILSVVYYTNGKVNRFHGMTTEWGFPQLLSLSTFNDPSNGYLFLDKCLFGAEVFVLNYSGRAEFLSFKELDIIHTWKIENFSSLDAYVISDVFTAESCEWILCLYPKGSSEERDKYLSLYLGLYNGEEFPPERKLYAHYSLCIRNQHNGKHKKFTGGNWFSATSDFTYGDSTLLSLTDLHDSSKGFLVNDTLIVECKVIVVSEVKNFAQ</sequence>
<proteinExistence type="predicted"/>
<gene>
    <name evidence="1" type="ORF">LOK49_LG13G02108</name>
</gene>
<evidence type="ECO:0000313" key="1">
    <source>
        <dbReference type="EMBL" id="KAI7989772.1"/>
    </source>
</evidence>
<name>A0ACC0FLW7_9ERIC</name>
<comment type="caution">
    <text evidence="1">The sequence shown here is derived from an EMBL/GenBank/DDBJ whole genome shotgun (WGS) entry which is preliminary data.</text>
</comment>
<organism evidence="1 2">
    <name type="scientific">Camellia lanceoleosa</name>
    <dbReference type="NCBI Taxonomy" id="1840588"/>
    <lineage>
        <taxon>Eukaryota</taxon>
        <taxon>Viridiplantae</taxon>
        <taxon>Streptophyta</taxon>
        <taxon>Embryophyta</taxon>
        <taxon>Tracheophyta</taxon>
        <taxon>Spermatophyta</taxon>
        <taxon>Magnoliopsida</taxon>
        <taxon>eudicotyledons</taxon>
        <taxon>Gunneridae</taxon>
        <taxon>Pentapetalae</taxon>
        <taxon>asterids</taxon>
        <taxon>Ericales</taxon>
        <taxon>Theaceae</taxon>
        <taxon>Camellia</taxon>
    </lineage>
</organism>
<protein>
    <submittedName>
        <fullName evidence="1">MATH domain and coiled-coil domain-containing protein</fullName>
    </submittedName>
</protein>
<dbReference type="Proteomes" id="UP001060215">
    <property type="component" value="Chromosome 14"/>
</dbReference>
<accession>A0ACC0FLW7</accession>